<comment type="caution">
    <text evidence="1">The sequence shown here is derived from an EMBL/GenBank/DDBJ whole genome shotgun (WGS) entry which is preliminary data.</text>
</comment>
<dbReference type="GO" id="GO:0016787">
    <property type="term" value="F:hydrolase activity"/>
    <property type="evidence" value="ECO:0007669"/>
    <property type="project" value="UniProtKB-ARBA"/>
</dbReference>
<gene>
    <name evidence="1" type="ORF">G7B40_010385</name>
</gene>
<reference evidence="2" key="1">
    <citation type="journal article" date="2021" name="Science">
        <title>Hunting the eagle killer: A cyanobacterial neurotoxin causes vacuolar myelinopathy.</title>
        <authorList>
            <person name="Breinlinger S."/>
            <person name="Phillips T.J."/>
            <person name="Haram B.N."/>
            <person name="Mares J."/>
            <person name="Martinez Yerena J.A."/>
            <person name="Hrouzek P."/>
            <person name="Sobotka R."/>
            <person name="Henderson W.M."/>
            <person name="Schmieder P."/>
            <person name="Williams S.M."/>
            <person name="Lauderdale J.D."/>
            <person name="Wilde H.D."/>
            <person name="Gerrin W."/>
            <person name="Kust A."/>
            <person name="Washington J.W."/>
            <person name="Wagner C."/>
            <person name="Geier B."/>
            <person name="Liebeke M."/>
            <person name="Enke H."/>
            <person name="Niedermeyer T.H.J."/>
            <person name="Wilde S.B."/>
        </authorList>
    </citation>
    <scope>NUCLEOTIDE SEQUENCE [LARGE SCALE GENOMIC DNA]</scope>
    <source>
        <strain evidence="2">Thurmond2011</strain>
    </source>
</reference>
<accession>A0AAP5I559</accession>
<keyword evidence="2" id="KW-1185">Reference proteome</keyword>
<dbReference type="RefSeq" id="WP_208338988.1">
    <property type="nucleotide sequence ID" value="NZ_CAWQFN010000472.1"/>
</dbReference>
<organism evidence="1 2">
    <name type="scientific">Aetokthonos hydrillicola Thurmond2011</name>
    <dbReference type="NCBI Taxonomy" id="2712845"/>
    <lineage>
        <taxon>Bacteria</taxon>
        <taxon>Bacillati</taxon>
        <taxon>Cyanobacteriota</taxon>
        <taxon>Cyanophyceae</taxon>
        <taxon>Nostocales</taxon>
        <taxon>Hapalosiphonaceae</taxon>
        <taxon>Aetokthonos</taxon>
    </lineage>
</organism>
<dbReference type="SUPFAM" id="SSF53649">
    <property type="entry name" value="Alkaline phosphatase-like"/>
    <property type="match status" value="1"/>
</dbReference>
<dbReference type="Pfam" id="PF01663">
    <property type="entry name" value="Phosphodiest"/>
    <property type="match status" value="1"/>
</dbReference>
<dbReference type="PANTHER" id="PTHR10151:SF120">
    <property type="entry name" value="BIS(5'-ADENOSYL)-TRIPHOSPHATASE"/>
    <property type="match status" value="1"/>
</dbReference>
<evidence type="ECO:0000313" key="1">
    <source>
        <dbReference type="EMBL" id="MDR9894971.1"/>
    </source>
</evidence>
<name>A0AAP5I559_9CYAN</name>
<dbReference type="Proteomes" id="UP000667802">
    <property type="component" value="Unassembled WGS sequence"/>
</dbReference>
<dbReference type="AlphaFoldDB" id="A0AAP5I559"/>
<dbReference type="EMBL" id="JAALHA020000003">
    <property type="protein sequence ID" value="MDR9894971.1"/>
    <property type="molecule type" value="Genomic_DNA"/>
</dbReference>
<dbReference type="Gene3D" id="3.40.720.10">
    <property type="entry name" value="Alkaline Phosphatase, subunit A"/>
    <property type="match status" value="1"/>
</dbReference>
<proteinExistence type="predicted"/>
<dbReference type="PANTHER" id="PTHR10151">
    <property type="entry name" value="ECTONUCLEOTIDE PYROPHOSPHATASE/PHOSPHODIESTERASE"/>
    <property type="match status" value="1"/>
</dbReference>
<sequence>MHKTVVLNVVGLTSSLLGEHTPFLSRWMGGGKLISISPVLPAVTCAAQATYLTGKLPNEHGIVGNGWYFRDDCEIKFWRQSNKLVQAPKVWDTARALDSSFTCANLFWWYNMYSSADYAITPRPMYPADGTKIPDIYTQPQEWRSRLQDELGQFPLFNFWGPNTSIRCSQWIADSAKWVEESCNPTLTLIYLPHLDYCLQKFGPDQNLVAKDLQEIDAVCGDLISYYENRGAQVIVLSEYGITPVSQPVHLNRMLRQQGLLNVREELGKELLDPGASKAFAVADHQIAHVYVQDPFYIPKVRSLLEATEGVAYILDNNEKSTHHLNHPRSGELIAIAKPEAWFTYYYWLDDNYAPDFARTVDIHRKPGYDPVELFVDPQLKFSKLKIGLTLLKKKLGFRYLMDIIPLDASLVRGSHGCITEQPADQPLFITKQTHLLDSESIQATDVCQLILKHLTGG</sequence>
<dbReference type="InterPro" id="IPR002591">
    <property type="entry name" value="Phosphodiest/P_Trfase"/>
</dbReference>
<protein>
    <submittedName>
        <fullName evidence="1">Alkaline phosphatase family protein</fullName>
    </submittedName>
</protein>
<dbReference type="InterPro" id="IPR017850">
    <property type="entry name" value="Alkaline_phosphatase_core_sf"/>
</dbReference>
<evidence type="ECO:0000313" key="2">
    <source>
        <dbReference type="Proteomes" id="UP000667802"/>
    </source>
</evidence>
<dbReference type="CDD" id="cd16018">
    <property type="entry name" value="Enpp"/>
    <property type="match status" value="1"/>
</dbReference>